<feature type="binding site" evidence="11">
    <location>
        <position position="31"/>
    </location>
    <ligand>
        <name>ATP</name>
        <dbReference type="ChEBI" id="CHEBI:30616"/>
    </ligand>
</feature>
<feature type="binding site" evidence="11">
    <location>
        <position position="35"/>
    </location>
    <ligand>
        <name>ATP</name>
        <dbReference type="ChEBI" id="CHEBI:30616"/>
    </ligand>
</feature>
<dbReference type="GO" id="GO:0140662">
    <property type="term" value="F:ATP-dependent protein folding chaperone"/>
    <property type="evidence" value="ECO:0007669"/>
    <property type="project" value="InterPro"/>
</dbReference>
<dbReference type="GO" id="GO:0005524">
    <property type="term" value="F:ATP binding"/>
    <property type="evidence" value="ECO:0007669"/>
    <property type="project" value="UniProtKB-KW"/>
</dbReference>
<dbReference type="EMBL" id="JRHC01000001">
    <property type="protein sequence ID" value="KJF44794.1"/>
    <property type="molecule type" value="Genomic_DNA"/>
</dbReference>
<dbReference type="STRING" id="1544798.LH29_04955"/>
<dbReference type="PANTHER" id="PTHR11528">
    <property type="entry name" value="HEAT SHOCK PROTEIN 90 FAMILY MEMBER"/>
    <property type="match status" value="1"/>
</dbReference>
<evidence type="ECO:0000313" key="14">
    <source>
        <dbReference type="Proteomes" id="UP000032544"/>
    </source>
</evidence>
<protein>
    <recommendedName>
        <fullName evidence="8">Chaperone protein HtpG</fullName>
    </recommendedName>
    <alternativeName>
        <fullName evidence="7">Chaperone protein htpG</fullName>
    </alternativeName>
    <alternativeName>
        <fullName evidence="9 10">Heat shock protein HtpG</fullName>
    </alternativeName>
</protein>
<dbReference type="Gene3D" id="3.30.230.80">
    <property type="match status" value="1"/>
</dbReference>
<feature type="binding site" evidence="11">
    <location>
        <position position="166"/>
    </location>
    <ligand>
        <name>ATP</name>
        <dbReference type="ChEBI" id="CHEBI:30616"/>
    </ligand>
</feature>
<dbReference type="SUPFAM" id="SSF55874">
    <property type="entry name" value="ATPase domain of HSP90 chaperone/DNA topoisomerase II/histidine kinase"/>
    <property type="match status" value="1"/>
</dbReference>
<reference evidence="13 14" key="1">
    <citation type="submission" date="2014-09" db="EMBL/GenBank/DDBJ databases">
        <title>Draft Genome Sequence of Draconibacterium sp. JN14CK-3.</title>
        <authorList>
            <person name="Dong C."/>
            <person name="Lai Q."/>
            <person name="Shao Z."/>
        </authorList>
    </citation>
    <scope>NUCLEOTIDE SEQUENCE [LARGE SCALE GENOMIC DNA]</scope>
    <source>
        <strain evidence="13 14">JN14CK-3</strain>
    </source>
</reference>
<feature type="binding site" evidence="11">
    <location>
        <position position="81"/>
    </location>
    <ligand>
        <name>ATP</name>
        <dbReference type="ChEBI" id="CHEBI:30616"/>
    </ligand>
</feature>
<dbReference type="CDD" id="cd16927">
    <property type="entry name" value="HATPase_Hsp90-like"/>
    <property type="match status" value="1"/>
</dbReference>
<comment type="similarity">
    <text evidence="1">Belongs to the heat shock protein 90 family.</text>
</comment>
<dbReference type="FunFam" id="3.30.565.10:FF:000076">
    <property type="entry name" value="Molecular chaperone HtpG"/>
    <property type="match status" value="1"/>
</dbReference>
<keyword evidence="6" id="KW-0143">Chaperone</keyword>
<organism evidence="13 14">
    <name type="scientific">Draconibacterium sediminis</name>
    <dbReference type="NCBI Taxonomy" id="1544798"/>
    <lineage>
        <taxon>Bacteria</taxon>
        <taxon>Pseudomonadati</taxon>
        <taxon>Bacteroidota</taxon>
        <taxon>Bacteroidia</taxon>
        <taxon>Marinilabiliales</taxon>
        <taxon>Prolixibacteraceae</taxon>
        <taxon>Draconibacterium</taxon>
    </lineage>
</organism>
<dbReference type="InterPro" id="IPR020575">
    <property type="entry name" value="Hsp90_N"/>
</dbReference>
<dbReference type="InterPro" id="IPR020568">
    <property type="entry name" value="Ribosomal_Su5_D2-typ_SF"/>
</dbReference>
<dbReference type="GO" id="GO:0016887">
    <property type="term" value="F:ATP hydrolysis activity"/>
    <property type="evidence" value="ECO:0007669"/>
    <property type="project" value="InterPro"/>
</dbReference>
<dbReference type="NCBIfam" id="NF003555">
    <property type="entry name" value="PRK05218.1"/>
    <property type="match status" value="1"/>
</dbReference>
<dbReference type="Proteomes" id="UP000032544">
    <property type="component" value="Unassembled WGS sequence"/>
</dbReference>
<gene>
    <name evidence="13" type="ORF">LH29_04955</name>
</gene>
<dbReference type="InterPro" id="IPR001404">
    <property type="entry name" value="Hsp90_fam"/>
</dbReference>
<dbReference type="GO" id="GO:0051082">
    <property type="term" value="F:unfolded protein binding"/>
    <property type="evidence" value="ECO:0007669"/>
    <property type="project" value="InterPro"/>
</dbReference>
<evidence type="ECO:0000256" key="5">
    <source>
        <dbReference type="ARBA" id="ARBA00023016"/>
    </source>
</evidence>
<keyword evidence="12" id="KW-0175">Coiled coil</keyword>
<accession>A0A0D8JDM8</accession>
<feature type="binding site" evidence="11">
    <location>
        <position position="76"/>
    </location>
    <ligand>
        <name>ATP</name>
        <dbReference type="ChEBI" id="CHEBI:30616"/>
    </ligand>
</feature>
<evidence type="ECO:0000256" key="12">
    <source>
        <dbReference type="SAM" id="Coils"/>
    </source>
</evidence>
<evidence type="ECO:0000256" key="6">
    <source>
        <dbReference type="ARBA" id="ARBA00023186"/>
    </source>
</evidence>
<evidence type="ECO:0000313" key="13">
    <source>
        <dbReference type="EMBL" id="KJF44794.1"/>
    </source>
</evidence>
<keyword evidence="5" id="KW-0346">Stress response</keyword>
<evidence type="ECO:0000256" key="1">
    <source>
        <dbReference type="ARBA" id="ARBA00008239"/>
    </source>
</evidence>
<keyword evidence="4 11" id="KW-0067">ATP-binding</keyword>
<dbReference type="FunFam" id="3.30.230.80:FF:000008">
    <property type="entry name" value="Molecular chaperone HtpG"/>
    <property type="match status" value="1"/>
</dbReference>
<evidence type="ECO:0000256" key="10">
    <source>
        <dbReference type="ARBA" id="ARBA00080411"/>
    </source>
</evidence>
<evidence type="ECO:0000256" key="4">
    <source>
        <dbReference type="ARBA" id="ARBA00022840"/>
    </source>
</evidence>
<proteinExistence type="inferred from homology"/>
<name>A0A0D8JDM8_9BACT</name>
<evidence type="ECO:0000256" key="11">
    <source>
        <dbReference type="PIRSR" id="PIRSR002583-1"/>
    </source>
</evidence>
<evidence type="ECO:0000256" key="2">
    <source>
        <dbReference type="ARBA" id="ARBA00022490"/>
    </source>
</evidence>
<dbReference type="PROSITE" id="PS00298">
    <property type="entry name" value="HSP90"/>
    <property type="match status" value="1"/>
</dbReference>
<dbReference type="Pfam" id="PF00183">
    <property type="entry name" value="HSP90"/>
    <property type="match status" value="1"/>
</dbReference>
<evidence type="ECO:0000256" key="8">
    <source>
        <dbReference type="ARBA" id="ARBA00070675"/>
    </source>
</evidence>
<feature type="coiled-coil region" evidence="12">
    <location>
        <begin position="588"/>
        <end position="645"/>
    </location>
</feature>
<dbReference type="PATRIC" id="fig|1544798.3.peg.1004"/>
<sequence length="684" mass="77976">MQTGKIGVTSENLFPIIKKFLYSDHDIFLREIVSNAVDATQKLKTLAGKGEYNGDVSDAKVVVKLDPEAKTITVSDNGIGMTAEEVEKYINQIAFSGANEFLDKYKDDANAIIGHFGLGFYSSFMVSEKVDVITKSYKDGSQAVKWSCNGSPEYELEEVEKEDVGTDIVMHISEEEKGFLDDAKISEILNKYCKFLPVPVIYGKKKDWKDGKQVDTDEDNQINDVAPAWTKMPADLKDEDYKSFYRKLYPMGDEPLFNIHLNVDYPFNLTGILYFPKIKNNFEVQKNKIQLYCNQVFVTDSVEGIVPEFLTLLHGVIDSPDIPLNVSRSYLQSDSNVKKISSHINKKVADRLNQLFKDSREDFESKWDDLKIFIEYGMLTEEKFNDRAMNFFLLKNSESKYFTWEEYEKLVKENQTDKDNNTIYLYTTNVEEQFTFVEAAKNKGYDVLILDDVLAPHLINKFEQKYTDKRFVRVDSDVVENLIRKEDTAKEEWTWEQKQELSPVFQAVCPQSNAHTYIVDFQDLGENGSPMVITRNEFMRRMKDMSAAQGGMSMYGDLPDSLNLVVNTAHPLVKKVLDAKDKKLGSKLEEMTGKISATKEEIAGLEKAKEGKKEEEIPAADKEKLETLNSELAKLEEAKREELAGFGKKNKLAKQMVDLALLANGLLKGADLDQFVKRSVELIK</sequence>
<keyword evidence="3 11" id="KW-0547">Nucleotide-binding</keyword>
<dbReference type="AlphaFoldDB" id="A0A0D8JDM8"/>
<evidence type="ECO:0000256" key="3">
    <source>
        <dbReference type="ARBA" id="ARBA00022741"/>
    </source>
</evidence>
<dbReference type="OrthoDB" id="9802640at2"/>
<dbReference type="Pfam" id="PF13589">
    <property type="entry name" value="HATPase_c_3"/>
    <property type="match status" value="1"/>
</dbReference>
<dbReference type="PRINTS" id="PR00775">
    <property type="entry name" value="HEATSHOCK90"/>
</dbReference>
<dbReference type="RefSeq" id="WP_045026326.1">
    <property type="nucleotide sequence ID" value="NZ_JRHC01000001.1"/>
</dbReference>
<dbReference type="Gene3D" id="3.40.50.11260">
    <property type="match status" value="1"/>
</dbReference>
<dbReference type="InterPro" id="IPR036890">
    <property type="entry name" value="HATPase_C_sf"/>
</dbReference>
<dbReference type="Gene3D" id="3.30.565.10">
    <property type="entry name" value="Histidine kinase-like ATPase, C-terminal domain"/>
    <property type="match status" value="1"/>
</dbReference>
<evidence type="ECO:0000256" key="9">
    <source>
        <dbReference type="ARBA" id="ARBA00079544"/>
    </source>
</evidence>
<dbReference type="PIRSF" id="PIRSF002583">
    <property type="entry name" value="Hsp90"/>
    <property type="match status" value="1"/>
</dbReference>
<dbReference type="SUPFAM" id="SSF54211">
    <property type="entry name" value="Ribosomal protein S5 domain 2-like"/>
    <property type="match status" value="1"/>
</dbReference>
<keyword evidence="14" id="KW-1185">Reference proteome</keyword>
<feature type="binding site" evidence="11">
    <location>
        <begin position="96"/>
        <end position="97"/>
    </location>
    <ligand>
        <name>ATP</name>
        <dbReference type="ChEBI" id="CHEBI:30616"/>
    </ligand>
</feature>
<dbReference type="InterPro" id="IPR019805">
    <property type="entry name" value="Heat_shock_protein_90_CS"/>
</dbReference>
<keyword evidence="2" id="KW-0963">Cytoplasm</keyword>
<feature type="binding site" evidence="11">
    <location>
        <position position="328"/>
    </location>
    <ligand>
        <name>ATP</name>
        <dbReference type="ChEBI" id="CHEBI:30616"/>
    </ligand>
</feature>
<comment type="caution">
    <text evidence="13">The sequence shown here is derived from an EMBL/GenBank/DDBJ whole genome shotgun (WGS) entry which is preliminary data.</text>
</comment>
<evidence type="ECO:0000256" key="7">
    <source>
        <dbReference type="ARBA" id="ARBA00067988"/>
    </source>
</evidence>